<sequence>MEKSQPDQWDSEHLTESMAKIYLNKENDLDEQEESEIISHAKDRNHSLSDTIYKEMEEKNIMIRSEDLKCNEDLLVIWGFRFPTAKIESKQAIHHALLLINNMAIKGNFRIVYFHTGVKGAGEKIPSLLKKICKKMSKDMRSNLTSIDILNGNFSLKLSLFFFDKFSFTDYKINFRQNDYEWLDIEQKTFILGSQPEEIKLFEAKKDSAEVSSVVGDKKIIRKDVVSTSDSKYKDFDVTNAIQTYDILGKHLYEFPKSEGEIIPDVFTTIFSYFHSNEEFMKAEGVFRLAGSKDKLKEIEKEIYQGNYFYLTEVDDPLTVAVLLKKILREMGEPLCTFEYYIQFKDINDETCLCQEEKVEKAYGLIEQLPELNRDTFKELLSFLYNVSRFEEFNKMKANNLGIVFAPNLFKAYEVTPNDMIYAQVLVKTLTLMITYYPQYA</sequence>
<dbReference type="EMBL" id="CAMPGE010000737">
    <property type="protein sequence ID" value="CAI2359493.1"/>
    <property type="molecule type" value="Genomic_DNA"/>
</dbReference>
<dbReference type="SUPFAM" id="SSF48350">
    <property type="entry name" value="GTPase activation domain, GAP"/>
    <property type="match status" value="1"/>
</dbReference>
<feature type="domain" description="Rho-GAP" evidence="1">
    <location>
        <begin position="250"/>
        <end position="441"/>
    </location>
</feature>
<dbReference type="CDD" id="cd00159">
    <property type="entry name" value="RhoGAP"/>
    <property type="match status" value="1"/>
</dbReference>
<proteinExistence type="predicted"/>
<dbReference type="Gene3D" id="1.10.555.10">
    <property type="entry name" value="Rho GTPase activation protein"/>
    <property type="match status" value="1"/>
</dbReference>
<dbReference type="Pfam" id="PF00620">
    <property type="entry name" value="RhoGAP"/>
    <property type="match status" value="1"/>
</dbReference>
<dbReference type="GO" id="GO:0007264">
    <property type="term" value="P:small GTPase-mediated signal transduction"/>
    <property type="evidence" value="ECO:0007669"/>
    <property type="project" value="TreeGrafter"/>
</dbReference>
<protein>
    <recommendedName>
        <fullName evidence="1">Rho-GAP domain-containing protein</fullName>
    </recommendedName>
</protein>
<dbReference type="Gene3D" id="3.40.525.10">
    <property type="entry name" value="CRAL-TRIO lipid binding domain"/>
    <property type="match status" value="1"/>
</dbReference>
<dbReference type="AlphaFoldDB" id="A0AAD1U0D0"/>
<evidence type="ECO:0000313" key="2">
    <source>
        <dbReference type="EMBL" id="CAI2359493.1"/>
    </source>
</evidence>
<name>A0AAD1U0D0_EUPCR</name>
<organism evidence="2 3">
    <name type="scientific">Euplotes crassus</name>
    <dbReference type="NCBI Taxonomy" id="5936"/>
    <lineage>
        <taxon>Eukaryota</taxon>
        <taxon>Sar</taxon>
        <taxon>Alveolata</taxon>
        <taxon>Ciliophora</taxon>
        <taxon>Intramacronucleata</taxon>
        <taxon>Spirotrichea</taxon>
        <taxon>Hypotrichia</taxon>
        <taxon>Euplotida</taxon>
        <taxon>Euplotidae</taxon>
        <taxon>Moneuplotes</taxon>
    </lineage>
</organism>
<evidence type="ECO:0000259" key="1">
    <source>
        <dbReference type="PROSITE" id="PS50238"/>
    </source>
</evidence>
<dbReference type="GO" id="GO:0005737">
    <property type="term" value="C:cytoplasm"/>
    <property type="evidence" value="ECO:0007669"/>
    <property type="project" value="TreeGrafter"/>
</dbReference>
<gene>
    <name evidence="2" type="ORF">ECRASSUSDP1_LOCUS784</name>
</gene>
<comment type="caution">
    <text evidence="2">The sequence shown here is derived from an EMBL/GenBank/DDBJ whole genome shotgun (WGS) entry which is preliminary data.</text>
</comment>
<dbReference type="Proteomes" id="UP001295684">
    <property type="component" value="Unassembled WGS sequence"/>
</dbReference>
<dbReference type="PROSITE" id="PS50238">
    <property type="entry name" value="RHOGAP"/>
    <property type="match status" value="1"/>
</dbReference>
<reference evidence="2" key="1">
    <citation type="submission" date="2023-07" db="EMBL/GenBank/DDBJ databases">
        <authorList>
            <consortium name="AG Swart"/>
            <person name="Singh M."/>
            <person name="Singh A."/>
            <person name="Seah K."/>
            <person name="Emmerich C."/>
        </authorList>
    </citation>
    <scope>NUCLEOTIDE SEQUENCE</scope>
    <source>
        <strain evidence="2">DP1</strain>
    </source>
</reference>
<dbReference type="PANTHER" id="PTHR45808">
    <property type="entry name" value="RHO GTPASE-ACTIVATING PROTEIN 68F"/>
    <property type="match status" value="1"/>
</dbReference>
<dbReference type="InterPro" id="IPR008936">
    <property type="entry name" value="Rho_GTPase_activation_prot"/>
</dbReference>
<keyword evidence="3" id="KW-1185">Reference proteome</keyword>
<dbReference type="InterPro" id="IPR036865">
    <property type="entry name" value="CRAL-TRIO_dom_sf"/>
</dbReference>
<dbReference type="SMART" id="SM00324">
    <property type="entry name" value="RhoGAP"/>
    <property type="match status" value="1"/>
</dbReference>
<dbReference type="PANTHER" id="PTHR45808:SF2">
    <property type="entry name" value="RHO GTPASE-ACTIVATING PROTEIN 68F"/>
    <property type="match status" value="1"/>
</dbReference>
<dbReference type="InterPro" id="IPR000198">
    <property type="entry name" value="RhoGAP_dom"/>
</dbReference>
<dbReference type="GO" id="GO:0005096">
    <property type="term" value="F:GTPase activator activity"/>
    <property type="evidence" value="ECO:0007669"/>
    <property type="project" value="TreeGrafter"/>
</dbReference>
<accession>A0AAD1U0D0</accession>
<evidence type="ECO:0000313" key="3">
    <source>
        <dbReference type="Proteomes" id="UP001295684"/>
    </source>
</evidence>